<name>A0A1H8E9J3_9RHOB</name>
<dbReference type="GO" id="GO:0004130">
    <property type="term" value="F:cytochrome-c peroxidase activity"/>
    <property type="evidence" value="ECO:0007669"/>
    <property type="project" value="TreeGrafter"/>
</dbReference>
<feature type="signal peptide" evidence="7">
    <location>
        <begin position="1"/>
        <end position="20"/>
    </location>
</feature>
<evidence type="ECO:0000256" key="4">
    <source>
        <dbReference type="ARBA" id="ARBA00023002"/>
    </source>
</evidence>
<dbReference type="PROSITE" id="PS51007">
    <property type="entry name" value="CYTC"/>
    <property type="match status" value="2"/>
</dbReference>
<gene>
    <name evidence="9" type="ORF">SAMN05216227_100886</name>
</gene>
<sequence>MTHHLPLALLCASFALPAVAQTRPAPLTDADFRAHSAAEVTLGQQLFWDAELSGNRNISCGTCHHPKFGTGDGVSLSLGEGGRGLGPARVGDADNLPEQRIPRNAPALFNLGIIDLRTIFHDGRIEADATRASGFRTPLEDEMVSGFASLLSAQSMFPVLSPDEMAGHYGENEVSKAVRTGQLTGPNGAWEKIAARVAAIPAYDAQFKAVYPAIAGGEPVHFTDISNAIAAFISVEWRATDAPFDGWLAGGELPPLAAKGAALFYGDAGCAACHSGPLLTDQGFHAMGAPQLGPGKAERFELSQQDKGRMRVTNRAEDAYAFRTPSLRNVTATGPWGHAGGHSDLREFVTYHAAPNAGYAGYVAAATLPVFEAKKPDWAVLGDVAEGAAIVAAVATPDVVLTADDADAIMAFLNSLTDPTAIAGRLGIPDAVPSGLPIDR</sequence>
<dbReference type="STRING" id="1077947.SAMN05216227_100886"/>
<dbReference type="EMBL" id="FOCO01000008">
    <property type="protein sequence ID" value="SEN15448.1"/>
    <property type="molecule type" value="Genomic_DNA"/>
</dbReference>
<keyword evidence="7" id="KW-0732">Signal</keyword>
<dbReference type="AlphaFoldDB" id="A0A1H8E9J3"/>
<evidence type="ECO:0000256" key="3">
    <source>
        <dbReference type="ARBA" id="ARBA00022723"/>
    </source>
</evidence>
<dbReference type="GO" id="GO:0009055">
    <property type="term" value="F:electron transfer activity"/>
    <property type="evidence" value="ECO:0007669"/>
    <property type="project" value="InterPro"/>
</dbReference>
<evidence type="ECO:0000259" key="8">
    <source>
        <dbReference type="PROSITE" id="PS51007"/>
    </source>
</evidence>
<keyword evidence="9" id="KW-0575">Peroxidase</keyword>
<keyword evidence="5 6" id="KW-0408">Iron</keyword>
<dbReference type="GO" id="GO:0046872">
    <property type="term" value="F:metal ion binding"/>
    <property type="evidence" value="ECO:0007669"/>
    <property type="project" value="UniProtKB-KW"/>
</dbReference>
<evidence type="ECO:0000313" key="9">
    <source>
        <dbReference type="EMBL" id="SEN15448.1"/>
    </source>
</evidence>
<keyword evidence="10" id="KW-1185">Reference proteome</keyword>
<keyword evidence="4" id="KW-0560">Oxidoreductase</keyword>
<reference evidence="9 10" key="1">
    <citation type="submission" date="2016-10" db="EMBL/GenBank/DDBJ databases">
        <authorList>
            <person name="de Groot N.N."/>
        </authorList>
    </citation>
    <scope>NUCLEOTIDE SEQUENCE [LARGE SCALE GENOMIC DNA]</scope>
    <source>
        <strain evidence="9 10">CGMCC 1.10836</strain>
    </source>
</reference>
<accession>A0A1H8E9J3</accession>
<dbReference type="Pfam" id="PF03150">
    <property type="entry name" value="CCP_MauG"/>
    <property type="match status" value="1"/>
</dbReference>
<feature type="chain" id="PRO_5010158551" evidence="7">
    <location>
        <begin position="21"/>
        <end position="440"/>
    </location>
</feature>
<keyword evidence="2 6" id="KW-0349">Heme</keyword>
<evidence type="ECO:0000256" key="7">
    <source>
        <dbReference type="SAM" id="SignalP"/>
    </source>
</evidence>
<dbReference type="RefSeq" id="WP_050520098.1">
    <property type="nucleotide sequence ID" value="NZ_FOCO01000008.1"/>
</dbReference>
<dbReference type="InterPro" id="IPR036909">
    <property type="entry name" value="Cyt_c-like_dom_sf"/>
</dbReference>
<evidence type="ECO:0000256" key="2">
    <source>
        <dbReference type="ARBA" id="ARBA00022617"/>
    </source>
</evidence>
<dbReference type="PANTHER" id="PTHR30600">
    <property type="entry name" value="CYTOCHROME C PEROXIDASE-RELATED"/>
    <property type="match status" value="1"/>
</dbReference>
<dbReference type="SUPFAM" id="SSF46626">
    <property type="entry name" value="Cytochrome c"/>
    <property type="match status" value="2"/>
</dbReference>
<evidence type="ECO:0000256" key="1">
    <source>
        <dbReference type="ARBA" id="ARBA00004196"/>
    </source>
</evidence>
<comment type="subcellular location">
    <subcellularLocation>
        <location evidence="1">Cell envelope</location>
    </subcellularLocation>
</comment>
<evidence type="ECO:0000313" key="10">
    <source>
        <dbReference type="Proteomes" id="UP000183002"/>
    </source>
</evidence>
<evidence type="ECO:0000256" key="6">
    <source>
        <dbReference type="PROSITE-ProRule" id="PRU00433"/>
    </source>
</evidence>
<proteinExistence type="predicted"/>
<protein>
    <submittedName>
        <fullName evidence="9">Cytochrome c peroxidase</fullName>
    </submittedName>
</protein>
<dbReference type="OrthoDB" id="9805202at2"/>
<dbReference type="Proteomes" id="UP000183002">
    <property type="component" value="Unassembled WGS sequence"/>
</dbReference>
<organism evidence="9 10">
    <name type="scientific">Pseudorhodobacter antarcticus</name>
    <dbReference type="NCBI Taxonomy" id="1077947"/>
    <lineage>
        <taxon>Bacteria</taxon>
        <taxon>Pseudomonadati</taxon>
        <taxon>Pseudomonadota</taxon>
        <taxon>Alphaproteobacteria</taxon>
        <taxon>Rhodobacterales</taxon>
        <taxon>Paracoccaceae</taxon>
        <taxon>Pseudorhodobacter</taxon>
    </lineage>
</organism>
<dbReference type="Gene3D" id="1.10.760.10">
    <property type="entry name" value="Cytochrome c-like domain"/>
    <property type="match status" value="2"/>
</dbReference>
<evidence type="ECO:0000256" key="5">
    <source>
        <dbReference type="ARBA" id="ARBA00023004"/>
    </source>
</evidence>
<feature type="domain" description="Cytochrome c" evidence="8">
    <location>
        <begin position="255"/>
        <end position="417"/>
    </location>
</feature>
<feature type="domain" description="Cytochrome c" evidence="8">
    <location>
        <begin position="38"/>
        <end position="155"/>
    </location>
</feature>
<dbReference type="GO" id="GO:0020037">
    <property type="term" value="F:heme binding"/>
    <property type="evidence" value="ECO:0007669"/>
    <property type="project" value="InterPro"/>
</dbReference>
<keyword evidence="3 6" id="KW-0479">Metal-binding</keyword>
<dbReference type="InterPro" id="IPR009056">
    <property type="entry name" value="Cyt_c-like_dom"/>
</dbReference>
<dbReference type="GO" id="GO:0030313">
    <property type="term" value="C:cell envelope"/>
    <property type="evidence" value="ECO:0007669"/>
    <property type="project" value="UniProtKB-SubCell"/>
</dbReference>
<dbReference type="InterPro" id="IPR004852">
    <property type="entry name" value="Di-haem_cyt_c_peroxidsae"/>
</dbReference>
<dbReference type="InterPro" id="IPR051395">
    <property type="entry name" value="Cytochrome_c_Peroxidase/MauG"/>
</dbReference>